<sequence>MPLDHLRKDTAQLVALFVEAVCYGIYLDTFVRTLFVLFRTPDSGWKKRSDIRMGHVVVTFTLFIVGSLNVFLGLVRAIQGFIYLEFTSIMFGEKW</sequence>
<evidence type="ECO:0000256" key="1">
    <source>
        <dbReference type="SAM" id="Phobius"/>
    </source>
</evidence>
<dbReference type="EMBL" id="NHYE01004790">
    <property type="protein sequence ID" value="PPQ82130.1"/>
    <property type="molecule type" value="Genomic_DNA"/>
</dbReference>
<feature type="transmembrane region" description="Helical" evidence="1">
    <location>
        <begin position="12"/>
        <end position="35"/>
    </location>
</feature>
<dbReference type="InParanoid" id="A0A409WUD0"/>
<protein>
    <submittedName>
        <fullName evidence="2">Uncharacterized protein</fullName>
    </submittedName>
</protein>
<dbReference type="OrthoDB" id="3357408at2759"/>
<name>A0A409WUD0_9AGAR</name>
<accession>A0A409WUD0</accession>
<reference evidence="2 3" key="1">
    <citation type="journal article" date="2018" name="Evol. Lett.">
        <title>Horizontal gene cluster transfer increased hallucinogenic mushroom diversity.</title>
        <authorList>
            <person name="Reynolds H.T."/>
            <person name="Vijayakumar V."/>
            <person name="Gluck-Thaler E."/>
            <person name="Korotkin H.B."/>
            <person name="Matheny P.B."/>
            <person name="Slot J.C."/>
        </authorList>
    </citation>
    <scope>NUCLEOTIDE SEQUENCE [LARGE SCALE GENOMIC DNA]</scope>
    <source>
        <strain evidence="2 3">SRW20</strain>
    </source>
</reference>
<keyword evidence="1" id="KW-0812">Transmembrane</keyword>
<gene>
    <name evidence="2" type="ORF">CVT26_009080</name>
</gene>
<evidence type="ECO:0000313" key="2">
    <source>
        <dbReference type="EMBL" id="PPQ82130.1"/>
    </source>
</evidence>
<keyword evidence="1" id="KW-1133">Transmembrane helix</keyword>
<feature type="non-terminal residue" evidence="2">
    <location>
        <position position="95"/>
    </location>
</feature>
<comment type="caution">
    <text evidence="2">The sequence shown here is derived from an EMBL/GenBank/DDBJ whole genome shotgun (WGS) entry which is preliminary data.</text>
</comment>
<feature type="transmembrane region" description="Helical" evidence="1">
    <location>
        <begin position="56"/>
        <end position="78"/>
    </location>
</feature>
<dbReference type="Proteomes" id="UP000284706">
    <property type="component" value="Unassembled WGS sequence"/>
</dbReference>
<keyword evidence="3" id="KW-1185">Reference proteome</keyword>
<keyword evidence="1" id="KW-0472">Membrane</keyword>
<organism evidence="2 3">
    <name type="scientific">Gymnopilus dilepis</name>
    <dbReference type="NCBI Taxonomy" id="231916"/>
    <lineage>
        <taxon>Eukaryota</taxon>
        <taxon>Fungi</taxon>
        <taxon>Dikarya</taxon>
        <taxon>Basidiomycota</taxon>
        <taxon>Agaricomycotina</taxon>
        <taxon>Agaricomycetes</taxon>
        <taxon>Agaricomycetidae</taxon>
        <taxon>Agaricales</taxon>
        <taxon>Agaricineae</taxon>
        <taxon>Hymenogastraceae</taxon>
        <taxon>Gymnopilus</taxon>
    </lineage>
</organism>
<dbReference type="AlphaFoldDB" id="A0A409WUD0"/>
<evidence type="ECO:0000313" key="3">
    <source>
        <dbReference type="Proteomes" id="UP000284706"/>
    </source>
</evidence>
<proteinExistence type="predicted"/>